<reference evidence="2 3" key="1">
    <citation type="submission" date="2020-09" db="EMBL/GenBank/DDBJ databases">
        <title>Paenibacillus sp. strain PR3 16S rRNA gene Genome sequencing and assembly.</title>
        <authorList>
            <person name="Kim J."/>
        </authorList>
    </citation>
    <scope>NUCLEOTIDE SEQUENCE [LARGE SCALE GENOMIC DNA]</scope>
    <source>
        <strain evidence="2 3">PR3</strain>
    </source>
</reference>
<dbReference type="EMBL" id="JACXZA010000001">
    <property type="protein sequence ID" value="MBD3918149.1"/>
    <property type="molecule type" value="Genomic_DNA"/>
</dbReference>
<feature type="domain" description="PPM-type phosphatase" evidence="1">
    <location>
        <begin position="2"/>
        <end position="243"/>
    </location>
</feature>
<dbReference type="InterPro" id="IPR036457">
    <property type="entry name" value="PPM-type-like_dom_sf"/>
</dbReference>
<dbReference type="SMART" id="SM00332">
    <property type="entry name" value="PP2Cc"/>
    <property type="match status" value="1"/>
</dbReference>
<name>A0ABR8MUE6_9BACL</name>
<dbReference type="Proteomes" id="UP000609346">
    <property type="component" value="Unassembled WGS sequence"/>
</dbReference>
<sequence>MIIANRTDIGRVRQVNEDSLWVEQLPSGIVAAVVADGMGGHLAGEVASRMTVDSLQATISGAAAGLTNEECEALLQTAIKQANEVVYTTASSNEQYSNMGTTVIIALVEGERAVIAHVGDSRVYKANADGLVQLTDDHTLVNELVKSGQITAEEAAVHPRRNVIMRAVGTDPEVSADVSFYTLSPSDILLLCSDGLTDMVSHEQMVETLLTESLDLDGKAERLVSLALHAGGDDNITVVLLQGDANRIEGGTLQ</sequence>
<gene>
    <name evidence="2" type="ORF">H8B09_05245</name>
</gene>
<dbReference type="PANTHER" id="PTHR47992">
    <property type="entry name" value="PROTEIN PHOSPHATASE"/>
    <property type="match status" value="1"/>
</dbReference>
<protein>
    <submittedName>
        <fullName evidence="2">Stp1/IreP family PP2C-type Ser/Thr phosphatase</fullName>
    </submittedName>
</protein>
<dbReference type="SUPFAM" id="SSF81606">
    <property type="entry name" value="PP2C-like"/>
    <property type="match status" value="1"/>
</dbReference>
<dbReference type="CDD" id="cd00143">
    <property type="entry name" value="PP2Cc"/>
    <property type="match status" value="1"/>
</dbReference>
<dbReference type="SMART" id="SM00331">
    <property type="entry name" value="PP2C_SIG"/>
    <property type="match status" value="1"/>
</dbReference>
<evidence type="ECO:0000313" key="3">
    <source>
        <dbReference type="Proteomes" id="UP000609346"/>
    </source>
</evidence>
<comment type="caution">
    <text evidence="2">The sequence shown here is derived from an EMBL/GenBank/DDBJ whole genome shotgun (WGS) entry which is preliminary data.</text>
</comment>
<proteinExistence type="predicted"/>
<dbReference type="PROSITE" id="PS51746">
    <property type="entry name" value="PPM_2"/>
    <property type="match status" value="1"/>
</dbReference>
<dbReference type="RefSeq" id="WP_191202375.1">
    <property type="nucleotide sequence ID" value="NZ_JACXZA010000001.1"/>
</dbReference>
<dbReference type="InterPro" id="IPR001932">
    <property type="entry name" value="PPM-type_phosphatase-like_dom"/>
</dbReference>
<organism evidence="2 3">
    <name type="scientific">Paenibacillus terricola</name>
    <dbReference type="NCBI Taxonomy" id="2763503"/>
    <lineage>
        <taxon>Bacteria</taxon>
        <taxon>Bacillati</taxon>
        <taxon>Bacillota</taxon>
        <taxon>Bacilli</taxon>
        <taxon>Bacillales</taxon>
        <taxon>Paenibacillaceae</taxon>
        <taxon>Paenibacillus</taxon>
    </lineage>
</organism>
<keyword evidence="3" id="KW-1185">Reference proteome</keyword>
<evidence type="ECO:0000313" key="2">
    <source>
        <dbReference type="EMBL" id="MBD3918149.1"/>
    </source>
</evidence>
<evidence type="ECO:0000259" key="1">
    <source>
        <dbReference type="PROSITE" id="PS51746"/>
    </source>
</evidence>
<dbReference type="Gene3D" id="3.60.40.10">
    <property type="entry name" value="PPM-type phosphatase domain"/>
    <property type="match status" value="1"/>
</dbReference>
<accession>A0ABR8MUE6</accession>
<dbReference type="Pfam" id="PF13672">
    <property type="entry name" value="PP2C_2"/>
    <property type="match status" value="1"/>
</dbReference>
<dbReference type="InterPro" id="IPR015655">
    <property type="entry name" value="PP2C"/>
</dbReference>
<dbReference type="NCBIfam" id="NF033484">
    <property type="entry name" value="Stp1_PP2C_phos"/>
    <property type="match status" value="1"/>
</dbReference>